<dbReference type="InterPro" id="IPR014756">
    <property type="entry name" value="Ig_E-set"/>
</dbReference>
<sequence>MLGQDGNLVPEEENFVNFGCDFETTLGTHFHPGEYMNSDESSPNLPSSPIPNGLSYATAETHQQGDASPSVAFTATVFETSPLSGNSSGDSLSDSSSFKRDKSRKSSKSTLSGGDGAMDDGSERKTEWMFNEFIDMRNVAPSASGLDIMPSIENPAPHHSNLSTMAGLDNHRRPFDARGGIHNQNLVHNHSNGVGSMPFAFTGADGPSVFDILASQASQGNTPDAPSPGSWSFNGLGLPHLAPANPDLCSWQQPNAVPPAQLSMANAPPHTMAPQYSPTYPSGQFRLGILPCPTKSRVETQIPIRMVLDPLPFGATKIHLPRHTISKPKLVDKAYAGRTHGTLELHTSLVCTSAIQSKEVRAAALERARIAALSEPLEQDQPVAQSDAVSAPPKKVLGENEPKAEDGGEVHICNGCKVRERKRAGRKKTKKVDEESAWVQDEHRRVVVFNTHQTKDWGTGPNSSAKQVDLPMRIACYCRHHGEKQGYTVIFTITDWNRQFIAQTTSPCIMITDDHKTHVTTFSPVNQTDPTFQPNTSVHSPSPNQNQDMRGLSPGMFCQDERQGQKLKRSMSDSVGAPETPAHQSISQMPTPQTHTKSPGASPSEFGYSNKKRKSNSAGKVPTNLAMTRLDTGQSGYHLSNSASMGASPSSITSPLAHSLSLYGHVAEQSLFNPDAGISPAGSFGHAPPPRPGTSDQKPLGNSNEVPSLDDLNVGMYSGQASTHQSRAPSPSPMPMLGVQHNNLPAQGTANSLPTIFKIIPGEGPKSGGIEVTILGSGFYSGIEVMFGDSPAPTTTYWGATSLVCLVPPARMAGIVNVTTKNQAGVSSGYQKFFKYVDDDEHQLLRTALTVLSNKMNGGYEDVTHIARRIIDGENVCFNGSGGEASGGTGFNNFTMNMSFESQLLKLLELVDLDDSPHKPKLNLRRSTGQSMLHLACSLGHHRLVAGLLARGVHVDLRDNGGYTALHMAALNSNPEIVRRLIAYGADPTIRTLSGLTPGDVAQSQEVLRALRRVERHVRSRSGGSLHSRASSTTSLKSLWEPMSRLATREPSINRLGSDEESLEYSSVPGSEGTEESSSEDEQWLDMRRGNTRDMTPPPGSPDHLQPPGVDAAGGVGSPTAAMTQFKEQVAAQLHQLQQTMTLHFQSLPQLRQFPQFPYPLPNYQAAVLQHLAAMMPKIGGGGPRPEMAGDQQPAADGKGWWDLSSLMAGPAPGSAPPPAYEEIFPQERGQAPEKKQASPLEVKADAVCEALFGHQQDAECSSSSSSRSATNDEDVVEEGVQSLPAVLQIGRKNAITKEQQENLRRVHAERLKPFSRDRNLFFIWIPLLIIAVCAWFYGYSWVPGSFSAKNVYAPLLNNVQQLQQRPLGPIYDQAPQGRVIGEV</sequence>
<dbReference type="GO" id="GO:0051059">
    <property type="term" value="F:NF-kappaB binding"/>
    <property type="evidence" value="ECO:0007669"/>
    <property type="project" value="TreeGrafter"/>
</dbReference>
<feature type="compositionally biased region" description="Polar residues" evidence="4">
    <location>
        <begin position="694"/>
        <end position="706"/>
    </location>
</feature>
<organism evidence="7 8">
    <name type="scientific">Lasiosphaeria hispida</name>
    <dbReference type="NCBI Taxonomy" id="260671"/>
    <lineage>
        <taxon>Eukaryota</taxon>
        <taxon>Fungi</taxon>
        <taxon>Dikarya</taxon>
        <taxon>Ascomycota</taxon>
        <taxon>Pezizomycotina</taxon>
        <taxon>Sordariomycetes</taxon>
        <taxon>Sordariomycetidae</taxon>
        <taxon>Sordariales</taxon>
        <taxon>Lasiosphaeriaceae</taxon>
        <taxon>Lasiosphaeria</taxon>
    </lineage>
</organism>
<dbReference type="PANTHER" id="PTHR46680">
    <property type="entry name" value="NF-KAPPA-B INHIBITOR ALPHA"/>
    <property type="match status" value="1"/>
</dbReference>
<feature type="transmembrane region" description="Helical" evidence="5">
    <location>
        <begin position="1321"/>
        <end position="1340"/>
    </location>
</feature>
<feature type="compositionally biased region" description="Basic and acidic residues" evidence="4">
    <location>
        <begin position="396"/>
        <end position="406"/>
    </location>
</feature>
<feature type="region of interest" description="Disordered" evidence="4">
    <location>
        <begin position="376"/>
        <end position="406"/>
    </location>
</feature>
<dbReference type="SUPFAM" id="SSF48403">
    <property type="entry name" value="Ankyrin repeat"/>
    <property type="match status" value="1"/>
</dbReference>
<keyword evidence="1" id="KW-0677">Repeat</keyword>
<feature type="repeat" description="ANK" evidence="3">
    <location>
        <begin position="928"/>
        <end position="960"/>
    </location>
</feature>
<dbReference type="SMART" id="SM00248">
    <property type="entry name" value="ANK"/>
    <property type="match status" value="2"/>
</dbReference>
<dbReference type="SMART" id="SM00429">
    <property type="entry name" value="IPT"/>
    <property type="match status" value="1"/>
</dbReference>
<keyword evidence="8" id="KW-1185">Reference proteome</keyword>
<dbReference type="GO" id="GO:0005829">
    <property type="term" value="C:cytosol"/>
    <property type="evidence" value="ECO:0007669"/>
    <property type="project" value="TreeGrafter"/>
</dbReference>
<dbReference type="InterPro" id="IPR002909">
    <property type="entry name" value="IPT_dom"/>
</dbReference>
<dbReference type="Proteomes" id="UP001275084">
    <property type="component" value="Unassembled WGS sequence"/>
</dbReference>
<proteinExistence type="predicted"/>
<dbReference type="EMBL" id="JAUIQD010000007">
    <property type="protein sequence ID" value="KAK3343753.1"/>
    <property type="molecule type" value="Genomic_DNA"/>
</dbReference>
<protein>
    <submittedName>
        <fullName evidence="7">Suppressor protein spt23-like protein</fullName>
    </submittedName>
</protein>
<evidence type="ECO:0000256" key="1">
    <source>
        <dbReference type="ARBA" id="ARBA00022737"/>
    </source>
</evidence>
<feature type="compositionally biased region" description="Polar residues" evidence="4">
    <location>
        <begin position="1022"/>
        <end position="1037"/>
    </location>
</feature>
<dbReference type="Gene3D" id="2.60.40.10">
    <property type="entry name" value="Immunoglobulins"/>
    <property type="match status" value="1"/>
</dbReference>
<dbReference type="GO" id="GO:0071356">
    <property type="term" value="P:cellular response to tumor necrosis factor"/>
    <property type="evidence" value="ECO:0007669"/>
    <property type="project" value="TreeGrafter"/>
</dbReference>
<dbReference type="CDD" id="cd00102">
    <property type="entry name" value="IPT"/>
    <property type="match status" value="1"/>
</dbReference>
<feature type="region of interest" description="Disordered" evidence="4">
    <location>
        <begin position="677"/>
        <end position="732"/>
    </location>
</feature>
<dbReference type="PROSITE" id="PS50297">
    <property type="entry name" value="ANK_REP_REGION"/>
    <property type="match status" value="2"/>
</dbReference>
<gene>
    <name evidence="7" type="ORF">B0T25DRAFT_486272</name>
</gene>
<dbReference type="InterPro" id="IPR057962">
    <property type="entry name" value="SPT23_MGA2_DBD"/>
</dbReference>
<dbReference type="InterPro" id="IPR036770">
    <property type="entry name" value="Ankyrin_rpt-contain_sf"/>
</dbReference>
<feature type="compositionally biased region" description="Polar residues" evidence="4">
    <location>
        <begin position="582"/>
        <end position="601"/>
    </location>
</feature>
<dbReference type="Pfam" id="PF12796">
    <property type="entry name" value="Ank_2"/>
    <property type="match status" value="1"/>
</dbReference>
<accession>A0AAJ0H927</accession>
<feature type="region of interest" description="Disordered" evidence="4">
    <location>
        <begin position="521"/>
        <end position="625"/>
    </location>
</feature>
<feature type="compositionally biased region" description="Polar residues" evidence="4">
    <location>
        <begin position="58"/>
        <end position="79"/>
    </location>
</feature>
<evidence type="ECO:0000256" key="4">
    <source>
        <dbReference type="SAM" id="MobiDB-lite"/>
    </source>
</evidence>
<feature type="domain" description="IPT/TIG" evidence="6">
    <location>
        <begin position="753"/>
        <end position="837"/>
    </location>
</feature>
<dbReference type="PANTHER" id="PTHR46680:SF3">
    <property type="entry name" value="NF-KAPPA-B INHIBITOR CACTUS"/>
    <property type="match status" value="1"/>
</dbReference>
<keyword evidence="5" id="KW-1133">Transmembrane helix</keyword>
<feature type="compositionally biased region" description="Polar residues" evidence="4">
    <location>
        <begin position="719"/>
        <end position="729"/>
    </location>
</feature>
<dbReference type="Gene3D" id="1.25.40.20">
    <property type="entry name" value="Ankyrin repeat-containing domain"/>
    <property type="match status" value="1"/>
</dbReference>
<feature type="compositionally biased region" description="Polar residues" evidence="4">
    <location>
        <begin position="521"/>
        <end position="548"/>
    </location>
</feature>
<evidence type="ECO:0000259" key="6">
    <source>
        <dbReference type="SMART" id="SM00429"/>
    </source>
</evidence>
<evidence type="ECO:0000256" key="5">
    <source>
        <dbReference type="SAM" id="Phobius"/>
    </source>
</evidence>
<reference evidence="7" key="2">
    <citation type="submission" date="2023-06" db="EMBL/GenBank/DDBJ databases">
        <authorList>
            <consortium name="Lawrence Berkeley National Laboratory"/>
            <person name="Haridas S."/>
            <person name="Hensen N."/>
            <person name="Bonometti L."/>
            <person name="Westerberg I."/>
            <person name="Brannstrom I.O."/>
            <person name="Guillou S."/>
            <person name="Cros-Aarteil S."/>
            <person name="Calhoun S."/>
            <person name="Kuo A."/>
            <person name="Mondo S."/>
            <person name="Pangilinan J."/>
            <person name="Riley R."/>
            <person name="Labutti K."/>
            <person name="Andreopoulos B."/>
            <person name="Lipzen A."/>
            <person name="Chen C."/>
            <person name="Yanf M."/>
            <person name="Daum C."/>
            <person name="Ng V."/>
            <person name="Clum A."/>
            <person name="Steindorff A."/>
            <person name="Ohm R."/>
            <person name="Martin F."/>
            <person name="Silar P."/>
            <person name="Natvig D."/>
            <person name="Lalanne C."/>
            <person name="Gautier V."/>
            <person name="Ament-Velasquez S.L."/>
            <person name="Kruys A."/>
            <person name="Hutchinson M.I."/>
            <person name="Powell A.J."/>
            <person name="Barry K."/>
            <person name="Miller A.N."/>
            <person name="Grigoriev I.V."/>
            <person name="Debuchy R."/>
            <person name="Gladieux P."/>
            <person name="Thoren M.H."/>
            <person name="Johannesson H."/>
        </authorList>
    </citation>
    <scope>NUCLEOTIDE SEQUENCE</scope>
    <source>
        <strain evidence="7">CBS 955.72</strain>
    </source>
</reference>
<name>A0AAJ0H927_9PEZI</name>
<dbReference type="SUPFAM" id="SSF81296">
    <property type="entry name" value="E set domains"/>
    <property type="match status" value="1"/>
</dbReference>
<dbReference type="InterPro" id="IPR051070">
    <property type="entry name" value="NF-kappa-B_inhibitor"/>
</dbReference>
<evidence type="ECO:0000313" key="8">
    <source>
        <dbReference type="Proteomes" id="UP001275084"/>
    </source>
</evidence>
<feature type="compositionally biased region" description="Acidic residues" evidence="4">
    <location>
        <begin position="1073"/>
        <end position="1084"/>
    </location>
</feature>
<feature type="compositionally biased region" description="Low complexity" evidence="4">
    <location>
        <begin position="41"/>
        <end position="55"/>
    </location>
</feature>
<keyword evidence="2 3" id="KW-0040">ANK repeat</keyword>
<evidence type="ECO:0000313" key="7">
    <source>
        <dbReference type="EMBL" id="KAK3343753.1"/>
    </source>
</evidence>
<keyword evidence="5" id="KW-0812">Transmembrane</keyword>
<feature type="region of interest" description="Disordered" evidence="4">
    <location>
        <begin position="1017"/>
        <end position="1119"/>
    </location>
</feature>
<dbReference type="Pfam" id="PF25603">
    <property type="entry name" value="SPT23_MGA2_DBD"/>
    <property type="match status" value="1"/>
</dbReference>
<keyword evidence="5" id="KW-0472">Membrane</keyword>
<feature type="repeat" description="ANK" evidence="3">
    <location>
        <begin position="961"/>
        <end position="993"/>
    </location>
</feature>
<evidence type="ECO:0000256" key="3">
    <source>
        <dbReference type="PROSITE-ProRule" id="PRU00023"/>
    </source>
</evidence>
<dbReference type="InterPro" id="IPR013783">
    <property type="entry name" value="Ig-like_fold"/>
</dbReference>
<dbReference type="InterPro" id="IPR002110">
    <property type="entry name" value="Ankyrin_rpt"/>
</dbReference>
<evidence type="ECO:0000256" key="2">
    <source>
        <dbReference type="ARBA" id="ARBA00023043"/>
    </source>
</evidence>
<feature type="compositionally biased region" description="Low complexity" evidence="4">
    <location>
        <begin position="81"/>
        <end position="96"/>
    </location>
</feature>
<comment type="caution">
    <text evidence="7">The sequence shown here is derived from an EMBL/GenBank/DDBJ whole genome shotgun (WGS) entry which is preliminary data.</text>
</comment>
<dbReference type="Pfam" id="PF01833">
    <property type="entry name" value="TIG"/>
    <property type="match status" value="1"/>
</dbReference>
<feature type="region of interest" description="Disordered" evidence="4">
    <location>
        <begin position="31"/>
        <end position="123"/>
    </location>
</feature>
<reference evidence="7" key="1">
    <citation type="journal article" date="2023" name="Mol. Phylogenet. Evol.">
        <title>Genome-scale phylogeny and comparative genomics of the fungal order Sordariales.</title>
        <authorList>
            <person name="Hensen N."/>
            <person name="Bonometti L."/>
            <person name="Westerberg I."/>
            <person name="Brannstrom I.O."/>
            <person name="Guillou S."/>
            <person name="Cros-Aarteil S."/>
            <person name="Calhoun S."/>
            <person name="Haridas S."/>
            <person name="Kuo A."/>
            <person name="Mondo S."/>
            <person name="Pangilinan J."/>
            <person name="Riley R."/>
            <person name="LaButti K."/>
            <person name="Andreopoulos B."/>
            <person name="Lipzen A."/>
            <person name="Chen C."/>
            <person name="Yan M."/>
            <person name="Daum C."/>
            <person name="Ng V."/>
            <person name="Clum A."/>
            <person name="Steindorff A."/>
            <person name="Ohm R.A."/>
            <person name="Martin F."/>
            <person name="Silar P."/>
            <person name="Natvig D.O."/>
            <person name="Lalanne C."/>
            <person name="Gautier V."/>
            <person name="Ament-Velasquez S.L."/>
            <person name="Kruys A."/>
            <person name="Hutchinson M.I."/>
            <person name="Powell A.J."/>
            <person name="Barry K."/>
            <person name="Miller A.N."/>
            <person name="Grigoriev I.V."/>
            <person name="Debuchy R."/>
            <person name="Gladieux P."/>
            <person name="Hiltunen Thoren M."/>
            <person name="Johannesson H."/>
        </authorList>
    </citation>
    <scope>NUCLEOTIDE SEQUENCE</scope>
    <source>
        <strain evidence="7">CBS 955.72</strain>
    </source>
</reference>
<dbReference type="PROSITE" id="PS50088">
    <property type="entry name" value="ANK_REPEAT"/>
    <property type="match status" value="2"/>
</dbReference>